<dbReference type="PANTHER" id="PTHR33222:SF36">
    <property type="entry name" value="CYANOBACTERIAL AMINOACYL-TRNA SYNTHETASE CAAD DOMAIN-CONTAINING PROTEIN"/>
    <property type="match status" value="1"/>
</dbReference>
<evidence type="ECO:0000256" key="2">
    <source>
        <dbReference type="SAM" id="MobiDB-lite"/>
    </source>
</evidence>
<keyword evidence="3" id="KW-1133">Transmembrane helix</keyword>
<dbReference type="Proteomes" id="UP000738376">
    <property type="component" value="Unassembled WGS sequence"/>
</dbReference>
<name>A0ABX1LYF2_9CYAN</name>
<dbReference type="Pfam" id="PF14159">
    <property type="entry name" value="CAAD"/>
    <property type="match status" value="1"/>
</dbReference>
<evidence type="ECO:0000313" key="6">
    <source>
        <dbReference type="Proteomes" id="UP000738376"/>
    </source>
</evidence>
<dbReference type="RefSeq" id="WP_169363744.1">
    <property type="nucleotide sequence ID" value="NZ_JAAVJL010000001.1"/>
</dbReference>
<sequence length="161" mass="17645">MEPQETTVEAAAESLVEPVEVAAPKPPAHETTKPAATKPVVSAPEPAKSKPEPSTEVAIPQNTPELTTELWNKVTATWQEYFGEGKKANVTLALTVIAIIPILIAASTLLEFLDKLPILPSVFELVGFGYSIWFVYRYLLLANTRKELIDTITAWKNKVFG</sequence>
<comment type="subcellular location">
    <subcellularLocation>
        <location evidence="1">Membrane</location>
        <topology evidence="1">Multi-pass membrane protein</topology>
    </subcellularLocation>
</comment>
<feature type="domain" description="Cyanobacterial aminoacyl-tRNA synthetase CAAD" evidence="4">
    <location>
        <begin position="78"/>
        <end position="161"/>
    </location>
</feature>
<feature type="region of interest" description="Disordered" evidence="2">
    <location>
        <begin position="1"/>
        <end position="62"/>
    </location>
</feature>
<dbReference type="InterPro" id="IPR025564">
    <property type="entry name" value="CAAD_dom"/>
</dbReference>
<accession>A0ABX1LYF2</accession>
<proteinExistence type="predicted"/>
<keyword evidence="3" id="KW-0472">Membrane</keyword>
<evidence type="ECO:0000256" key="1">
    <source>
        <dbReference type="ARBA" id="ARBA00004141"/>
    </source>
</evidence>
<evidence type="ECO:0000313" key="5">
    <source>
        <dbReference type="EMBL" id="NMF58902.1"/>
    </source>
</evidence>
<comment type="caution">
    <text evidence="5">The sequence shown here is derived from an EMBL/GenBank/DDBJ whole genome shotgun (WGS) entry which is preliminary data.</text>
</comment>
<reference evidence="5 6" key="1">
    <citation type="submission" date="2020-03" db="EMBL/GenBank/DDBJ databases">
        <title>Draft Genome Sequence of 2-Methylisoborneol Producing Pseudanabaena yagii Strain GIHE-NHR1 Isolated from North Han River in South Korea.</title>
        <authorList>
            <person name="Jeong J."/>
        </authorList>
    </citation>
    <scope>NUCLEOTIDE SEQUENCE [LARGE SCALE GENOMIC DNA]</scope>
    <source>
        <strain evidence="5 6">GIHE-NHR1</strain>
    </source>
</reference>
<gene>
    <name evidence="5" type="ORF">HC246_12915</name>
</gene>
<protein>
    <recommendedName>
        <fullName evidence="4">Cyanobacterial aminoacyl-tRNA synthetase CAAD domain-containing protein</fullName>
    </recommendedName>
</protein>
<feature type="transmembrane region" description="Helical" evidence="3">
    <location>
        <begin position="90"/>
        <end position="110"/>
    </location>
</feature>
<evidence type="ECO:0000256" key="3">
    <source>
        <dbReference type="SAM" id="Phobius"/>
    </source>
</evidence>
<organism evidence="5 6">
    <name type="scientific">Pseudanabaena yagii GIHE-NHR1</name>
    <dbReference type="NCBI Taxonomy" id="2722753"/>
    <lineage>
        <taxon>Bacteria</taxon>
        <taxon>Bacillati</taxon>
        <taxon>Cyanobacteriota</taxon>
        <taxon>Cyanophyceae</taxon>
        <taxon>Pseudanabaenales</taxon>
        <taxon>Pseudanabaenaceae</taxon>
        <taxon>Pseudanabaena</taxon>
        <taxon>Pseudanabaena yagii</taxon>
    </lineage>
</organism>
<feature type="transmembrane region" description="Helical" evidence="3">
    <location>
        <begin position="116"/>
        <end position="136"/>
    </location>
</feature>
<keyword evidence="6" id="KW-1185">Reference proteome</keyword>
<keyword evidence="3" id="KW-0812">Transmembrane</keyword>
<dbReference type="EMBL" id="JAAVJL010000001">
    <property type="protein sequence ID" value="NMF58902.1"/>
    <property type="molecule type" value="Genomic_DNA"/>
</dbReference>
<evidence type="ECO:0000259" key="4">
    <source>
        <dbReference type="Pfam" id="PF14159"/>
    </source>
</evidence>
<dbReference type="PANTHER" id="PTHR33222">
    <property type="match status" value="1"/>
</dbReference>
<dbReference type="InterPro" id="IPR033344">
    <property type="entry name" value="CURT1"/>
</dbReference>